<dbReference type="EC" id="2.4.-.-" evidence="4"/>
<dbReference type="Gene3D" id="3.40.50.2000">
    <property type="entry name" value="Glycogen Phosphorylase B"/>
    <property type="match status" value="2"/>
</dbReference>
<feature type="domain" description="Glycosyltransferase subfamily 4-like N-terminal" evidence="3">
    <location>
        <begin position="27"/>
        <end position="174"/>
    </location>
</feature>
<reference evidence="5" key="1">
    <citation type="journal article" date="2019" name="Int. J. Syst. Evol. Microbiol.">
        <title>The Global Catalogue of Microorganisms (GCM) 10K type strain sequencing project: providing services to taxonomists for standard genome sequencing and annotation.</title>
        <authorList>
            <consortium name="The Broad Institute Genomics Platform"/>
            <consortium name="The Broad Institute Genome Sequencing Center for Infectious Disease"/>
            <person name="Wu L."/>
            <person name="Ma J."/>
        </authorList>
    </citation>
    <scope>NUCLEOTIDE SEQUENCE [LARGE SCALE GENOMIC DNA]</scope>
    <source>
        <strain evidence="5">KACC 12508</strain>
    </source>
</reference>
<feature type="domain" description="Glycosyl transferase family 1" evidence="2">
    <location>
        <begin position="192"/>
        <end position="354"/>
    </location>
</feature>
<evidence type="ECO:0000259" key="3">
    <source>
        <dbReference type="Pfam" id="PF13579"/>
    </source>
</evidence>
<comment type="caution">
    <text evidence="4">The sequence shown here is derived from an EMBL/GenBank/DDBJ whole genome shotgun (WGS) entry which is preliminary data.</text>
</comment>
<dbReference type="RefSeq" id="WP_382270078.1">
    <property type="nucleotide sequence ID" value="NZ_JBHTBU010000001.1"/>
</dbReference>
<keyword evidence="1" id="KW-0732">Signal</keyword>
<protein>
    <submittedName>
        <fullName evidence="4">Glycosyltransferase</fullName>
        <ecNumber evidence="4">2.4.-.-</ecNumber>
    </submittedName>
</protein>
<dbReference type="SUPFAM" id="SSF53756">
    <property type="entry name" value="UDP-Glycosyltransferase/glycogen phosphorylase"/>
    <property type="match status" value="1"/>
</dbReference>
<dbReference type="EMBL" id="JBHTBU010000001">
    <property type="protein sequence ID" value="MFC7286912.1"/>
    <property type="molecule type" value="Genomic_DNA"/>
</dbReference>
<accession>A0ABW2I7K3</accession>
<keyword evidence="4" id="KW-0328">Glycosyltransferase</keyword>
<dbReference type="PANTHER" id="PTHR12526:SF630">
    <property type="entry name" value="GLYCOSYLTRANSFERASE"/>
    <property type="match status" value="1"/>
</dbReference>
<dbReference type="PANTHER" id="PTHR12526">
    <property type="entry name" value="GLYCOSYLTRANSFERASE"/>
    <property type="match status" value="1"/>
</dbReference>
<evidence type="ECO:0000313" key="5">
    <source>
        <dbReference type="Proteomes" id="UP001596542"/>
    </source>
</evidence>
<evidence type="ECO:0000313" key="4">
    <source>
        <dbReference type="EMBL" id="MFC7286912.1"/>
    </source>
</evidence>
<dbReference type="InterPro" id="IPR028098">
    <property type="entry name" value="Glyco_trans_4-like_N"/>
</dbReference>
<gene>
    <name evidence="4" type="ORF">ACFQPC_02575</name>
</gene>
<keyword evidence="5" id="KW-1185">Reference proteome</keyword>
<name>A0ABW2I7K3_9BURK</name>
<dbReference type="InterPro" id="IPR001296">
    <property type="entry name" value="Glyco_trans_1"/>
</dbReference>
<dbReference type="Pfam" id="PF00534">
    <property type="entry name" value="Glycos_transf_1"/>
    <property type="match status" value="1"/>
</dbReference>
<keyword evidence="4" id="KW-0808">Transferase</keyword>
<evidence type="ECO:0000259" key="2">
    <source>
        <dbReference type="Pfam" id="PF00534"/>
    </source>
</evidence>
<sequence length="392" mass="43417">MNRSTQRSICVVLTSPFALNAFLLNHLKALADDYAVTVCVNTQGSQPSDALDPRIELLHFPIVREISLFKDVSALFWLVRFFSKRNFDAVHSLTPKGGLIAMLAAKFCKIPYRTHTFTGQVWANRSGFMRFLLKKMDRLIVTCATNLQADSRSQADFLQQEGICDASAIQVFGLGSISGVDLQRFSPVTGRREQLRRDLGIPMDACVFVFIGRIQHEKGVLVLAHAFAALVLKYPNAWLLYVGPDEGGLAANIQEIAGDHCRLIGLTARPEDYLDLADVLCLPSFREGFGTVVIEAAAMGRPAIASRIYGLTDAVEEGVTGLLFPAGDTVALMLAMESMLAPDQRMQYGDRARERAHVYFSADRITDYWRSYYAGLFDGKPTIVPPDVQRLT</sequence>
<feature type="signal peptide" evidence="1">
    <location>
        <begin position="1"/>
        <end position="31"/>
    </location>
</feature>
<feature type="chain" id="PRO_5045614697" evidence="1">
    <location>
        <begin position="32"/>
        <end position="392"/>
    </location>
</feature>
<proteinExistence type="predicted"/>
<dbReference type="Proteomes" id="UP001596542">
    <property type="component" value="Unassembled WGS sequence"/>
</dbReference>
<dbReference type="GO" id="GO:0016757">
    <property type="term" value="F:glycosyltransferase activity"/>
    <property type="evidence" value="ECO:0007669"/>
    <property type="project" value="UniProtKB-KW"/>
</dbReference>
<evidence type="ECO:0000256" key="1">
    <source>
        <dbReference type="SAM" id="SignalP"/>
    </source>
</evidence>
<organism evidence="4 5">
    <name type="scientific">Herminiimonas glaciei</name>
    <dbReference type="NCBI Taxonomy" id="523788"/>
    <lineage>
        <taxon>Bacteria</taxon>
        <taxon>Pseudomonadati</taxon>
        <taxon>Pseudomonadota</taxon>
        <taxon>Betaproteobacteria</taxon>
        <taxon>Burkholderiales</taxon>
        <taxon>Oxalobacteraceae</taxon>
        <taxon>Herminiimonas</taxon>
    </lineage>
</organism>
<dbReference type="Pfam" id="PF13579">
    <property type="entry name" value="Glyco_trans_4_4"/>
    <property type="match status" value="1"/>
</dbReference>